<keyword evidence="7" id="KW-1185">Reference proteome</keyword>
<protein>
    <recommendedName>
        <fullName evidence="2">N-acetylmuramoyl-L-alanine amidase</fullName>
        <ecNumber evidence="2">3.5.1.28</ecNumber>
    </recommendedName>
</protein>
<evidence type="ECO:0000256" key="4">
    <source>
        <dbReference type="SAM" id="SignalP"/>
    </source>
</evidence>
<dbReference type="GO" id="GO:0030288">
    <property type="term" value="C:outer membrane-bounded periplasmic space"/>
    <property type="evidence" value="ECO:0007669"/>
    <property type="project" value="TreeGrafter"/>
</dbReference>
<dbReference type="EC" id="3.5.1.28" evidence="2"/>
<comment type="catalytic activity">
    <reaction evidence="1">
        <text>Hydrolyzes the link between N-acetylmuramoyl residues and L-amino acid residues in certain cell-wall glycopeptides.</text>
        <dbReference type="EC" id="3.5.1.28"/>
    </reaction>
</comment>
<dbReference type="InterPro" id="IPR002508">
    <property type="entry name" value="MurNAc-LAA_cat"/>
</dbReference>
<dbReference type="EMBL" id="RJTM01000071">
    <property type="protein sequence ID" value="RNL87722.1"/>
    <property type="molecule type" value="Genomic_DNA"/>
</dbReference>
<accession>A0A3N0EIV8</accession>
<name>A0A3N0EIV8_SINP1</name>
<feature type="chain" id="PRO_5018261353" description="N-acetylmuramoyl-L-alanine amidase" evidence="4">
    <location>
        <begin position="22"/>
        <end position="215"/>
    </location>
</feature>
<comment type="caution">
    <text evidence="6">The sequence shown here is derived from an EMBL/GenBank/DDBJ whole genome shotgun (WGS) entry which is preliminary data.</text>
</comment>
<dbReference type="PANTHER" id="PTHR30404">
    <property type="entry name" value="N-ACETYLMURAMOYL-L-ALANINE AMIDASE"/>
    <property type="match status" value="1"/>
</dbReference>
<dbReference type="InterPro" id="IPR050695">
    <property type="entry name" value="N-acetylmuramoyl_amidase_3"/>
</dbReference>
<proteinExistence type="predicted"/>
<dbReference type="Gene3D" id="3.40.630.40">
    <property type="entry name" value="Zn-dependent exopeptidases"/>
    <property type="match status" value="1"/>
</dbReference>
<evidence type="ECO:0000259" key="5">
    <source>
        <dbReference type="SMART" id="SM00646"/>
    </source>
</evidence>
<evidence type="ECO:0000313" key="7">
    <source>
        <dbReference type="Proteomes" id="UP000267469"/>
    </source>
</evidence>
<gene>
    <name evidence="6" type="ORF">ED312_09990</name>
</gene>
<keyword evidence="4" id="KW-0732">Signal</keyword>
<organism evidence="6 7">
    <name type="scientific">Sinomicrobium pectinilyticum</name>
    <dbReference type="NCBI Taxonomy" id="1084421"/>
    <lineage>
        <taxon>Bacteria</taxon>
        <taxon>Pseudomonadati</taxon>
        <taxon>Bacteroidota</taxon>
        <taxon>Flavobacteriia</taxon>
        <taxon>Flavobacteriales</taxon>
        <taxon>Flavobacteriaceae</taxon>
        <taxon>Sinomicrobium</taxon>
    </lineage>
</organism>
<evidence type="ECO:0000256" key="3">
    <source>
        <dbReference type="ARBA" id="ARBA00022801"/>
    </source>
</evidence>
<dbReference type="GO" id="GO:0009253">
    <property type="term" value="P:peptidoglycan catabolic process"/>
    <property type="evidence" value="ECO:0007669"/>
    <property type="project" value="InterPro"/>
</dbReference>
<dbReference type="PANTHER" id="PTHR30404:SF0">
    <property type="entry name" value="N-ACETYLMURAMOYL-L-ALANINE AMIDASE AMIC"/>
    <property type="match status" value="1"/>
</dbReference>
<dbReference type="GO" id="GO:0008745">
    <property type="term" value="F:N-acetylmuramoyl-L-alanine amidase activity"/>
    <property type="evidence" value="ECO:0007669"/>
    <property type="project" value="UniProtKB-EC"/>
</dbReference>
<dbReference type="SMART" id="SM00646">
    <property type="entry name" value="Ami_3"/>
    <property type="match status" value="1"/>
</dbReference>
<dbReference type="Pfam" id="PF01520">
    <property type="entry name" value="Amidase_3"/>
    <property type="match status" value="1"/>
</dbReference>
<sequence length="215" mass="23811">MKTAKNVIFLLLVLQFCSIFGQSLSERTIVVIDPGHGGMDSGGLGINGMMEKDIVLQVAYEMVNLNEVFFNDKMDIYLTRYRDTLVSLSDRAKLAKGLKADLFISLHCNRSINPNASGVEVYAYQGKNPISNTSVWLGYGLQKELNGKLGFKSRGVKFADFQVLRETARVCPAVLVELGFLSHGDEAEYLLEWKSTRALALTILIGVEDYCAISN</sequence>
<evidence type="ECO:0000313" key="6">
    <source>
        <dbReference type="EMBL" id="RNL87722.1"/>
    </source>
</evidence>
<dbReference type="CDD" id="cd02696">
    <property type="entry name" value="MurNAc-LAA"/>
    <property type="match status" value="1"/>
</dbReference>
<dbReference type="OrthoDB" id="9806267at2"/>
<evidence type="ECO:0000256" key="1">
    <source>
        <dbReference type="ARBA" id="ARBA00001561"/>
    </source>
</evidence>
<reference evidence="6 7" key="1">
    <citation type="submission" date="2018-10" db="EMBL/GenBank/DDBJ databases">
        <title>Sinomicrobium pectinilyticum sp. nov., a pectinase-producing bacterium isolated from alkaline and saline soil, and emended description of the genus Sinomicrobium.</title>
        <authorList>
            <person name="Cheng B."/>
            <person name="Li C."/>
            <person name="Lai Q."/>
            <person name="Du M."/>
            <person name="Shao Z."/>
            <person name="Xu P."/>
            <person name="Yang C."/>
        </authorList>
    </citation>
    <scope>NUCLEOTIDE SEQUENCE [LARGE SCALE GENOMIC DNA]</scope>
    <source>
        <strain evidence="6 7">5DNS001</strain>
    </source>
</reference>
<evidence type="ECO:0000256" key="2">
    <source>
        <dbReference type="ARBA" id="ARBA00011901"/>
    </source>
</evidence>
<feature type="domain" description="MurNAc-LAA" evidence="5">
    <location>
        <begin position="92"/>
        <end position="208"/>
    </location>
</feature>
<feature type="signal peptide" evidence="4">
    <location>
        <begin position="1"/>
        <end position="21"/>
    </location>
</feature>
<keyword evidence="3" id="KW-0378">Hydrolase</keyword>
<dbReference type="SUPFAM" id="SSF53187">
    <property type="entry name" value="Zn-dependent exopeptidases"/>
    <property type="match status" value="1"/>
</dbReference>
<dbReference type="AlphaFoldDB" id="A0A3N0EIV8"/>
<dbReference type="Proteomes" id="UP000267469">
    <property type="component" value="Unassembled WGS sequence"/>
</dbReference>
<dbReference type="RefSeq" id="WP_123215866.1">
    <property type="nucleotide sequence ID" value="NZ_RJTM01000071.1"/>
</dbReference>